<keyword evidence="1" id="KW-1133">Transmembrane helix</keyword>
<comment type="caution">
    <text evidence="2">The sequence shown here is derived from an EMBL/GenBank/DDBJ whole genome shotgun (WGS) entry which is preliminary data.</text>
</comment>
<keyword evidence="1" id="KW-0472">Membrane</keyword>
<dbReference type="AlphaFoldDB" id="A0A7V8CE09"/>
<feature type="transmembrane region" description="Helical" evidence="1">
    <location>
        <begin position="6"/>
        <end position="26"/>
    </location>
</feature>
<reference evidence="2 3" key="1">
    <citation type="submission" date="2019-10" db="EMBL/GenBank/DDBJ databases">
        <title>Halotolerant bacteria associated to Saharan-endemic halophytes Stipa tenacissima L. and Atriplex halimus L mitigate salt stress and promote growth of tomato plants.</title>
        <authorList>
            <person name="Dif G."/>
        </authorList>
    </citation>
    <scope>NUCLEOTIDE SEQUENCE [LARGE SCALE GENOMIC DNA]</scope>
    <source>
        <strain evidence="2 3">IS26</strain>
    </source>
</reference>
<feature type="transmembrane region" description="Helical" evidence="1">
    <location>
        <begin position="104"/>
        <end position="122"/>
    </location>
</feature>
<evidence type="ECO:0000313" key="2">
    <source>
        <dbReference type="EMBL" id="KAB7632574.1"/>
    </source>
</evidence>
<feature type="transmembrane region" description="Helical" evidence="1">
    <location>
        <begin position="38"/>
        <end position="59"/>
    </location>
</feature>
<evidence type="ECO:0000256" key="1">
    <source>
        <dbReference type="SAM" id="Phobius"/>
    </source>
</evidence>
<organism evidence="2 3">
    <name type="scientific">Stenotrophomonas rhizophila</name>
    <dbReference type="NCBI Taxonomy" id="216778"/>
    <lineage>
        <taxon>Bacteria</taxon>
        <taxon>Pseudomonadati</taxon>
        <taxon>Pseudomonadota</taxon>
        <taxon>Gammaproteobacteria</taxon>
        <taxon>Lysobacterales</taxon>
        <taxon>Lysobacteraceae</taxon>
        <taxon>Stenotrophomonas</taxon>
    </lineage>
</organism>
<accession>A0A7V8CE09</accession>
<sequence>MSEQGSQMLAIAGASLAAVIAALCLMRLMRIDGVRSRNAYRIAFSGLAALLAPTLIVAGHGVLPAPFIACIPVLAFNLTSISELELGALGLLAIGAGKGTGEMWVFTLPTLLVFALMMVLPWSRAKPRRSGAGE</sequence>
<name>A0A7V8CE09_9GAMM</name>
<protein>
    <submittedName>
        <fullName evidence="2">Uncharacterized protein</fullName>
    </submittedName>
</protein>
<keyword evidence="1" id="KW-0812">Transmembrane</keyword>
<evidence type="ECO:0000313" key="3">
    <source>
        <dbReference type="Proteomes" id="UP000449004"/>
    </source>
</evidence>
<dbReference type="EMBL" id="WELC01000002">
    <property type="protein sequence ID" value="KAB7632574.1"/>
    <property type="molecule type" value="Genomic_DNA"/>
</dbReference>
<gene>
    <name evidence="2" type="ORF">F9K92_01615</name>
</gene>
<proteinExistence type="predicted"/>
<dbReference type="Proteomes" id="UP000449004">
    <property type="component" value="Unassembled WGS sequence"/>
</dbReference>